<comment type="cofactor">
    <cofactor evidence="12 13">
        <name>FMNH2</name>
        <dbReference type="ChEBI" id="CHEBI:57618"/>
    </cofactor>
    <text evidence="12 13">Reduced FMN (FMNH(2)).</text>
</comment>
<dbReference type="GO" id="GO:0009423">
    <property type="term" value="P:chorismate biosynthetic process"/>
    <property type="evidence" value="ECO:0007669"/>
    <property type="project" value="UniProtKB-UniRule"/>
</dbReference>
<dbReference type="CDD" id="cd07304">
    <property type="entry name" value="Chorismate_synthase"/>
    <property type="match status" value="1"/>
</dbReference>
<evidence type="ECO:0000256" key="3">
    <source>
        <dbReference type="ARBA" id="ARBA00011881"/>
    </source>
</evidence>
<keyword evidence="5 12" id="KW-0028">Amino-acid biosynthesis</keyword>
<dbReference type="HAMAP" id="MF_00300">
    <property type="entry name" value="Chorismate_synth"/>
    <property type="match status" value="1"/>
</dbReference>
<feature type="binding site" evidence="12">
    <location>
        <begin position="125"/>
        <end position="127"/>
    </location>
    <ligand>
        <name>FMN</name>
        <dbReference type="ChEBI" id="CHEBI:58210"/>
    </ligand>
</feature>
<comment type="caution">
    <text evidence="12">Lacks conserved residue(s) required for the propagation of feature annotation.</text>
</comment>
<dbReference type="Pfam" id="PF01264">
    <property type="entry name" value="Chorismate_synt"/>
    <property type="match status" value="1"/>
</dbReference>
<evidence type="ECO:0000313" key="14">
    <source>
        <dbReference type="EMBL" id="AMA64919.1"/>
    </source>
</evidence>
<evidence type="ECO:0000256" key="1">
    <source>
        <dbReference type="ARBA" id="ARBA00005044"/>
    </source>
</evidence>
<gene>
    <name evidence="12 14" type="primary">aroC</name>
    <name evidence="14" type="ORF">AUT07_00338</name>
</gene>
<dbReference type="PANTHER" id="PTHR21085">
    <property type="entry name" value="CHORISMATE SYNTHASE"/>
    <property type="match status" value="1"/>
</dbReference>
<dbReference type="EC" id="4.2.3.5" evidence="4 12"/>
<evidence type="ECO:0000256" key="9">
    <source>
        <dbReference type="ARBA" id="ARBA00022857"/>
    </source>
</evidence>
<keyword evidence="7 12" id="KW-0288">FMN</keyword>
<evidence type="ECO:0000256" key="4">
    <source>
        <dbReference type="ARBA" id="ARBA00013036"/>
    </source>
</evidence>
<dbReference type="AlphaFoldDB" id="A0A120HPV6"/>
<evidence type="ECO:0000256" key="7">
    <source>
        <dbReference type="ARBA" id="ARBA00022643"/>
    </source>
</evidence>
<comment type="function">
    <text evidence="12">Catalyzes the anti-1,4-elimination of the C-3 phosphate and the C-6 proR hydrogen from 5-enolpyruvylshikimate-3-phosphate (EPSP) to yield chorismate, which is the branch point compound that serves as the starting substrate for the three terminal pathways of aromatic amino acid biosynthesis. This reaction introduces a second double bond into the aromatic ring system.</text>
</comment>
<proteinExistence type="inferred from homology"/>
<dbReference type="GO" id="GO:0010181">
    <property type="term" value="F:FMN binding"/>
    <property type="evidence" value="ECO:0007669"/>
    <property type="project" value="TreeGrafter"/>
</dbReference>
<feature type="binding site" evidence="12">
    <location>
        <position position="48"/>
    </location>
    <ligand>
        <name>NADP(+)</name>
        <dbReference type="ChEBI" id="CHEBI:58349"/>
    </ligand>
</feature>
<dbReference type="InterPro" id="IPR035904">
    <property type="entry name" value="Chorismate_synth_AroC_sf"/>
</dbReference>
<dbReference type="UniPathway" id="UPA00053">
    <property type="reaction ID" value="UER00090"/>
</dbReference>
<comment type="pathway">
    <text evidence="1 12 13">Metabolic intermediate biosynthesis; chorismate biosynthesis; chorismate from D-erythrose 4-phosphate and phosphoenolpyruvate: step 7/7.</text>
</comment>
<comment type="catalytic activity">
    <reaction evidence="12 13">
        <text>5-O-(1-carboxyvinyl)-3-phosphoshikimate = chorismate + phosphate</text>
        <dbReference type="Rhea" id="RHEA:21020"/>
        <dbReference type="ChEBI" id="CHEBI:29748"/>
        <dbReference type="ChEBI" id="CHEBI:43474"/>
        <dbReference type="ChEBI" id="CHEBI:57701"/>
        <dbReference type="EC" id="4.2.3.5"/>
    </reaction>
</comment>
<protein>
    <recommendedName>
        <fullName evidence="4 12">Chorismate synthase</fullName>
        <shortName evidence="12">CS</shortName>
        <ecNumber evidence="4 12">4.2.3.5</ecNumber>
    </recommendedName>
    <alternativeName>
        <fullName evidence="12">5-enolpyruvylshikimate-3-phosphate phospholyase</fullName>
    </alternativeName>
</protein>
<keyword evidence="15" id="KW-1185">Reference proteome</keyword>
<feature type="binding site" evidence="12">
    <location>
        <begin position="238"/>
        <end position="239"/>
    </location>
    <ligand>
        <name>FMN</name>
        <dbReference type="ChEBI" id="CHEBI:58210"/>
    </ligand>
</feature>
<dbReference type="GO" id="GO:0005829">
    <property type="term" value="C:cytosol"/>
    <property type="evidence" value="ECO:0007669"/>
    <property type="project" value="TreeGrafter"/>
</dbReference>
<feature type="binding site" evidence="12">
    <location>
        <position position="278"/>
    </location>
    <ligand>
        <name>FMN</name>
        <dbReference type="ChEBI" id="CHEBI:58210"/>
    </ligand>
</feature>
<dbReference type="OrthoDB" id="9771806at2"/>
<dbReference type="PATRIC" id="fig|634113.3.peg.329"/>
<evidence type="ECO:0000256" key="6">
    <source>
        <dbReference type="ARBA" id="ARBA00022630"/>
    </source>
</evidence>
<dbReference type="InterPro" id="IPR020541">
    <property type="entry name" value="Chorismate_synthase_CS"/>
</dbReference>
<dbReference type="PROSITE" id="PS00789">
    <property type="entry name" value="CHORISMATE_SYNTHASE_3"/>
    <property type="match status" value="1"/>
</dbReference>
<dbReference type="PIRSF" id="PIRSF001456">
    <property type="entry name" value="Chorismate_synth"/>
    <property type="match status" value="1"/>
</dbReference>
<evidence type="ECO:0000256" key="11">
    <source>
        <dbReference type="ARBA" id="ARBA00023239"/>
    </source>
</evidence>
<dbReference type="PROSITE" id="PS00788">
    <property type="entry name" value="CHORISMATE_SYNTHASE_2"/>
    <property type="match status" value="1"/>
</dbReference>
<dbReference type="Gene3D" id="3.60.150.10">
    <property type="entry name" value="Chorismate synthase AroC"/>
    <property type="match status" value="1"/>
</dbReference>
<comment type="subunit">
    <text evidence="3 12">Homotetramer.</text>
</comment>
<dbReference type="NCBIfam" id="TIGR00033">
    <property type="entry name" value="aroC"/>
    <property type="match status" value="1"/>
</dbReference>
<dbReference type="PANTHER" id="PTHR21085:SF0">
    <property type="entry name" value="CHORISMATE SYNTHASE"/>
    <property type="match status" value="1"/>
</dbReference>
<feature type="binding site" evidence="12">
    <location>
        <position position="319"/>
    </location>
    <ligand>
        <name>FMN</name>
        <dbReference type="ChEBI" id="CHEBI:58210"/>
    </ligand>
</feature>
<dbReference type="Proteomes" id="UP000069926">
    <property type="component" value="Chromosome"/>
</dbReference>
<dbReference type="FunFam" id="3.60.150.10:FF:000001">
    <property type="entry name" value="Chorismate synthase"/>
    <property type="match status" value="1"/>
</dbReference>
<dbReference type="EMBL" id="CP013920">
    <property type="protein sequence ID" value="AMA64919.1"/>
    <property type="molecule type" value="Genomic_DNA"/>
</dbReference>
<name>A0A120HPV6_9GAMM</name>
<reference evidence="14 15" key="1">
    <citation type="submission" date="2016-01" db="EMBL/GenBank/DDBJ databases">
        <title>Genome sequence of Ca. Arsenophonus lipopteni, the exclusive symbiont of a blood sucking fly Lipoptena cervi (Diptera: Hippoboscidae).</title>
        <authorList>
            <person name="Novakova E."/>
            <person name="Hypsa V."/>
            <person name="Nguyen P."/>
            <person name="Husnik F."/>
            <person name="Darby A.C."/>
        </authorList>
    </citation>
    <scope>NUCLEOTIDE SEQUENCE [LARGE SCALE GENOMIC DNA]</scope>
    <source>
        <strain evidence="14 15">CB</strain>
    </source>
</reference>
<keyword evidence="10 12" id="KW-0057">Aromatic amino acid biosynthesis</keyword>
<dbReference type="KEGG" id="asy:AUT07_00338"/>
<keyword evidence="6 12" id="KW-0285">Flavoprotein</keyword>
<keyword evidence="8 12" id="KW-0274">FAD</keyword>
<evidence type="ECO:0000256" key="2">
    <source>
        <dbReference type="ARBA" id="ARBA00008014"/>
    </source>
</evidence>
<dbReference type="InterPro" id="IPR000453">
    <property type="entry name" value="Chorismate_synth"/>
</dbReference>
<comment type="similarity">
    <text evidence="2 12 13">Belongs to the chorismate synthase family.</text>
</comment>
<feature type="binding site" evidence="12">
    <location>
        <begin position="293"/>
        <end position="297"/>
    </location>
    <ligand>
        <name>FMN</name>
        <dbReference type="ChEBI" id="CHEBI:58210"/>
    </ligand>
</feature>
<evidence type="ECO:0000313" key="15">
    <source>
        <dbReference type="Proteomes" id="UP000069926"/>
    </source>
</evidence>
<dbReference type="GO" id="GO:0004107">
    <property type="term" value="F:chorismate synthase activity"/>
    <property type="evidence" value="ECO:0007669"/>
    <property type="project" value="UniProtKB-UniRule"/>
</dbReference>
<evidence type="ECO:0000256" key="5">
    <source>
        <dbReference type="ARBA" id="ARBA00022605"/>
    </source>
</evidence>
<dbReference type="RefSeq" id="WP_066283367.1">
    <property type="nucleotide sequence ID" value="NZ_CP013920.1"/>
</dbReference>
<dbReference type="SUPFAM" id="SSF103263">
    <property type="entry name" value="Chorismate synthase, AroC"/>
    <property type="match status" value="1"/>
</dbReference>
<sequence length="355" mass="38820">MPGNSIGQLFRVTTFGESHGLALGCIIDGFPPGMALSEKDLQIDLDRRRPGTSSYTSSRYEQDQVKILSGVFNGITTGTSIGLLVQNENQRSLDYSDIKDVFRPGHADYTYQKKYGIRDYRGGGRASARETVMRVAAGTIAKKYLRQQLGVIIRAYLSQLGNIFCELKDWDLVEQNPFFCPDITKLDALDSLLSSLKKEGNSIGAKITVIAEYVPVGLGEPVFNRLDADIAHAMMSINAVKGIEIGAGFKVVTLKGNENRDEITNNGFIKNNAGGILGGISSGQQIITHLAFKPTSSIKIPGKSVNNDGDEIEVITEGRHDPCVGIRAIPIVEAMMAIVLMDHFLRYRAQCNIKF</sequence>
<dbReference type="NCBIfam" id="NF003793">
    <property type="entry name" value="PRK05382.1"/>
    <property type="match status" value="1"/>
</dbReference>
<keyword evidence="9 12" id="KW-0521">NADP</keyword>
<evidence type="ECO:0000256" key="10">
    <source>
        <dbReference type="ARBA" id="ARBA00023141"/>
    </source>
</evidence>
<keyword evidence="11 12" id="KW-0456">Lyase</keyword>
<dbReference type="GO" id="GO:0008652">
    <property type="term" value="P:amino acid biosynthetic process"/>
    <property type="evidence" value="ECO:0007669"/>
    <property type="project" value="UniProtKB-KW"/>
</dbReference>
<dbReference type="STRING" id="634113.AUT07_00338"/>
<evidence type="ECO:0000256" key="13">
    <source>
        <dbReference type="RuleBase" id="RU000605"/>
    </source>
</evidence>
<accession>A0A120HPV6</accession>
<dbReference type="GO" id="GO:0009073">
    <property type="term" value="P:aromatic amino acid family biosynthetic process"/>
    <property type="evidence" value="ECO:0007669"/>
    <property type="project" value="UniProtKB-KW"/>
</dbReference>
<evidence type="ECO:0000256" key="8">
    <source>
        <dbReference type="ARBA" id="ARBA00022827"/>
    </source>
</evidence>
<dbReference type="PROSITE" id="PS00787">
    <property type="entry name" value="CHORISMATE_SYNTHASE_1"/>
    <property type="match status" value="1"/>
</dbReference>
<evidence type="ECO:0000256" key="12">
    <source>
        <dbReference type="HAMAP-Rule" id="MF_00300"/>
    </source>
</evidence>
<organism evidence="14 15">
    <name type="scientific">Candidatus Arsenophonus lipoptenae</name>
    <dbReference type="NCBI Taxonomy" id="634113"/>
    <lineage>
        <taxon>Bacteria</taxon>
        <taxon>Pseudomonadati</taxon>
        <taxon>Pseudomonadota</taxon>
        <taxon>Gammaproteobacteria</taxon>
        <taxon>Enterobacterales</taxon>
        <taxon>Morganellaceae</taxon>
        <taxon>Arsenophonus</taxon>
    </lineage>
</organism>